<evidence type="ECO:0000256" key="3">
    <source>
        <dbReference type="ARBA" id="ARBA00023157"/>
    </source>
</evidence>
<proteinExistence type="predicted"/>
<keyword evidence="1" id="KW-0430">Lectin</keyword>
<dbReference type="PROSITE" id="PS50228">
    <property type="entry name" value="SUEL_LECTIN"/>
    <property type="match status" value="1"/>
</dbReference>
<gene>
    <name evidence="10" type="ORF">ACEWY4_004088</name>
</gene>
<dbReference type="Gene3D" id="2.60.120.740">
    <property type="match status" value="1"/>
</dbReference>
<evidence type="ECO:0000259" key="9">
    <source>
        <dbReference type="PROSITE" id="PS50820"/>
    </source>
</evidence>
<dbReference type="InterPro" id="IPR001304">
    <property type="entry name" value="C-type_lectin-like"/>
</dbReference>
<dbReference type="SMART" id="SM00034">
    <property type="entry name" value="CLECT"/>
    <property type="match status" value="12"/>
</dbReference>
<evidence type="ECO:0000256" key="1">
    <source>
        <dbReference type="ARBA" id="ARBA00022734"/>
    </source>
</evidence>
<dbReference type="InterPro" id="IPR043159">
    <property type="entry name" value="Lectin_gal-bd_sf"/>
</dbReference>
<evidence type="ECO:0008006" key="12">
    <source>
        <dbReference type="Google" id="ProtNLM"/>
    </source>
</evidence>
<keyword evidence="2" id="KW-0677">Repeat</keyword>
<comment type="caution">
    <text evidence="10">The sequence shown here is derived from an EMBL/GenBank/DDBJ whole genome shotgun (WGS) entry which is preliminary data.</text>
</comment>
<feature type="domain" description="SUEL-type lectin" evidence="8">
    <location>
        <begin position="679"/>
        <end position="764"/>
    </location>
</feature>
<evidence type="ECO:0000259" key="7">
    <source>
        <dbReference type="PROSITE" id="PS50041"/>
    </source>
</evidence>
<feature type="domain" description="C-type lectin" evidence="7">
    <location>
        <begin position="1426"/>
        <end position="1535"/>
    </location>
</feature>
<dbReference type="SUPFAM" id="SSF56436">
    <property type="entry name" value="C-type lectin-like"/>
    <property type="match status" value="12"/>
</dbReference>
<dbReference type="PROSITE" id="PS50041">
    <property type="entry name" value="C_TYPE_LECTIN_2"/>
    <property type="match status" value="12"/>
</dbReference>
<dbReference type="InterPro" id="IPR000421">
    <property type="entry name" value="FA58C"/>
</dbReference>
<feature type="domain" description="C-type lectin" evidence="7">
    <location>
        <begin position="1718"/>
        <end position="1836"/>
    </location>
</feature>
<evidence type="ECO:0000256" key="2">
    <source>
        <dbReference type="ARBA" id="ARBA00022737"/>
    </source>
</evidence>
<dbReference type="Pfam" id="PF00754">
    <property type="entry name" value="F5_F8_type_C"/>
    <property type="match status" value="1"/>
</dbReference>
<feature type="transmembrane region" description="Helical" evidence="4">
    <location>
        <begin position="2008"/>
        <end position="2031"/>
    </location>
</feature>
<evidence type="ECO:0000259" key="6">
    <source>
        <dbReference type="PROSITE" id="PS50022"/>
    </source>
</evidence>
<feature type="domain" description="C-type lectin" evidence="7">
    <location>
        <begin position="162"/>
        <end position="293"/>
    </location>
</feature>
<dbReference type="FunFam" id="3.10.100.10:FF:000025">
    <property type="entry name" value="Mannose receptor C-type 1"/>
    <property type="match status" value="1"/>
</dbReference>
<keyword evidence="5" id="KW-0732">Signal</keyword>
<evidence type="ECO:0000313" key="10">
    <source>
        <dbReference type="EMBL" id="KAL2099694.1"/>
    </source>
</evidence>
<feature type="chain" id="PRO_5044740649" description="Macrophage mannose receptor 1-like" evidence="5">
    <location>
        <begin position="21"/>
        <end position="2068"/>
    </location>
</feature>
<dbReference type="InterPro" id="IPR033989">
    <property type="entry name" value="CD209-like_CTLD"/>
</dbReference>
<feature type="domain" description="F5/8 type C" evidence="6">
    <location>
        <begin position="768"/>
        <end position="908"/>
    </location>
</feature>
<feature type="domain" description="C-type lectin" evidence="7">
    <location>
        <begin position="1275"/>
        <end position="1395"/>
    </location>
</feature>
<feature type="domain" description="C-type lectin" evidence="7">
    <location>
        <begin position="421"/>
        <end position="538"/>
    </location>
</feature>
<feature type="domain" description="C-type lectin" evidence="7">
    <location>
        <begin position="307"/>
        <end position="410"/>
    </location>
</feature>
<dbReference type="CDD" id="cd00037">
    <property type="entry name" value="CLECT"/>
    <property type="match status" value="7"/>
</dbReference>
<sequence>MRGAFLFLATCCAFISTAWCQCETGWRPYDNRCYFFSTSTLSWNEARTDCESRNGNLMSIHSVHERTWVRTQVEGQIYWIGLNDIVEEGVWEWSDGTVFNPLLAYWRPNQPDNWQDDEDCGQVDSNGQWNDESCGVRRRYICKRENPNPPVVCDELNGWEPFQSSCYKLRSNLRKSWMAARTDCVREGGDLVSIGSAEEEQYVIGRLDPSRFDLWIGYSTLACTTISCQIQPNSTQFSWSDANSASYTNWGTNQPDLSDKANGLCTAAIKEAGEDYGKWKTHLCRHERPYMCKRGLNTICPPGWISFSGNCYWLVSNTNLLTTWHDSLSKCSSMGATLVTIKSKEEQFFINAQLPDFHQVDIPDIWIGLSDKDQDGNFQWVDMTYPAYTNWRANFPQDTAKMWDCGQIYTESHCDQGYLLYGDFCYHFEADEVKNWNDAEDYCKGQGGHLASFHGPEDVGFISAHMLTSSWVGLNDIANEGTYVWSDGSNVNYLDWETNQPDNWQGNEDCIHIRGVEHHEPGKLNDQPCSYTFPFICKKGWNEKCGSWVSDPFNDFCYLFNYLSTRTWADARADCVNQHADLISITEPFEQAFIQAQVQLIPTGVSLWMGGHDSVTEGGWEWTDGSPFRYINWNAGNPDDYYGEDCLSILINSGYWNDDNCGYNRGYICKRRGFITAVACQGVSMGLHCPPSSVMNIQSAFYGRRSDKICPYDGGASGSCEVPGILPAVRKECDNKAFCFLYAHTETDPCPTISKYLEVVYNCEQNVCVRGLGVEDGNVTDAMLSASSSQSGKGPALARLNSASCWMPSTPSNSWIQVDLGASKKVTGVVVQGCPAADHWVTKFKIQSSTDGTQWNDYIEDGGVFTGSMDRTTPETQLLGTPVSVRYIRVLPLEWNGQAGLRFDILGCVPDCAYMHDSTICAAAIHAGVILNENGGDCTLLKAAGLPFYSGSTRNGITTKQYDGSYGISYTFADDELRCSGPDWYEFAEFCYKPFGDKKTWHKAREECMKLGADLASITSMTEQSWLESYLYMATNDVWTGLNDLSFSGFFSWSDQHPVTFTYWAPGEPNNHLGFKEDCVEMFYQTGRWNDVTCTELNTYICKKAKAHYPIPSVKPTVYGCPQGWDVYGYSCYLFEEDARTRDEAKAFCEAKQATLLHIMDVYEQAHFTAYLGRYSGQWWMGLRGQGGNVGVDYYWDNGRPLSYTNWDREQPNNEAGFCVAMTTAPIAGFWNNKPCTESHPFICEKTRDGLSPPTKAPTPPPVADCAKGWTGQPHFQNCYKLFSVDYSDKKSWQAARQDCVSRGADLISVHNAEEETFLSSYSKGKTKWIGLKHNPVEGGYHWSDGSPVTHTNWGRGEPNNHEGREECVEMVTNSNGTSWWNDQNCNAHQDWICMIAKGKAPIIPPVPPPPVPAPECGTNPGWRKNGTICYLYNDTDLVDFHTAIHRCYAEKARLVSIPNEKEHAYVNTMVGTGQVDTAWIGLRMFGVAGGQYLWVDGSPVTYVHWGPGEPNDANGEEQCVQMRRHPGDWNDVNCGRATAGYVCKKLPGENPTPPPPTPPWSGNCPDGWMAFGSKCYLIKGKGNEVKADWKTARKWCRDNDAGDLAVIDTHYENEFLASYLRDMKLPVWIGLSDQLHEGAFAWSDGSSVRYTNWANKEPNNNDGKEHCAAMTHNALQTGRWNDNPCSEEMGWVCYKKKSSSLPPPPTKNPCPDGYISWYKNCYKFVSEPKNWEAAQAACQQEKGNLASIDMSYDQAFISAAVIQGKSDAWIGLRKRVRSDSYSWSDGWPVFFTHWGPGEPTNREGEGCVSIHAPAHHLDGTWNDTACDAAKPYICKTTTETIPPTPAPGDGKCREDQGWRPFGRHCYLVYDAQKGQTWVEARSFCQLLSADLASIHSRADVEFIRKWNYTKYHHLWIGLTRDRSYGWGWTDLSNLAFVNWAPGEPNDIFHDGQLVKEDCVEMYHDGFWNDNNCLQKRGFICRHRQYYNTDDSGIIIPTDPPIVDHGGAIAGAIIGAIIVVALIIGLLYYVINVRGVKLSDISFPSRDTKSGIDVPNFSNPNFGDESKA</sequence>
<accession>A0ABD1KKS1</accession>
<dbReference type="Pfam" id="PF03815">
    <property type="entry name" value="LCCL"/>
    <property type="match status" value="1"/>
</dbReference>
<organism evidence="10 11">
    <name type="scientific">Coilia grayii</name>
    <name type="common">Gray's grenadier anchovy</name>
    <dbReference type="NCBI Taxonomy" id="363190"/>
    <lineage>
        <taxon>Eukaryota</taxon>
        <taxon>Metazoa</taxon>
        <taxon>Chordata</taxon>
        <taxon>Craniata</taxon>
        <taxon>Vertebrata</taxon>
        <taxon>Euteleostomi</taxon>
        <taxon>Actinopterygii</taxon>
        <taxon>Neopterygii</taxon>
        <taxon>Teleostei</taxon>
        <taxon>Clupei</taxon>
        <taxon>Clupeiformes</taxon>
        <taxon>Clupeoidei</taxon>
        <taxon>Engraulidae</taxon>
        <taxon>Coilinae</taxon>
        <taxon>Coilia</taxon>
    </lineage>
</organism>
<feature type="domain" description="C-type lectin" evidence="7">
    <location>
        <begin position="987"/>
        <end position="1103"/>
    </location>
</feature>
<dbReference type="Gene3D" id="3.10.100.10">
    <property type="entry name" value="Mannose-Binding Protein A, subunit A"/>
    <property type="match status" value="12"/>
</dbReference>
<dbReference type="Proteomes" id="UP001591681">
    <property type="component" value="Unassembled WGS sequence"/>
</dbReference>
<dbReference type="CDD" id="cd03590">
    <property type="entry name" value="CLECT_DC-SIGN_like"/>
    <property type="match status" value="1"/>
</dbReference>
<dbReference type="CDD" id="cd00057">
    <property type="entry name" value="FA58C"/>
    <property type="match status" value="1"/>
</dbReference>
<name>A0ABD1KKS1_9TELE</name>
<evidence type="ECO:0000313" key="11">
    <source>
        <dbReference type="Proteomes" id="UP001591681"/>
    </source>
</evidence>
<dbReference type="SUPFAM" id="SSF69848">
    <property type="entry name" value="LCCL domain"/>
    <property type="match status" value="1"/>
</dbReference>
<reference evidence="10 11" key="1">
    <citation type="submission" date="2024-09" db="EMBL/GenBank/DDBJ databases">
        <title>A chromosome-level genome assembly of Gray's grenadier anchovy, Coilia grayii.</title>
        <authorList>
            <person name="Fu Z."/>
        </authorList>
    </citation>
    <scope>NUCLEOTIDE SEQUENCE [LARGE SCALE GENOMIC DNA]</scope>
    <source>
        <strain evidence="10">G4</strain>
        <tissue evidence="10">Muscle</tissue>
    </source>
</reference>
<dbReference type="PROSITE" id="PS00615">
    <property type="entry name" value="C_TYPE_LECTIN_1"/>
    <property type="match status" value="10"/>
</dbReference>
<feature type="domain" description="C-type lectin" evidence="7">
    <location>
        <begin position="1572"/>
        <end position="1695"/>
    </location>
</feature>
<keyword evidence="4" id="KW-0472">Membrane</keyword>
<dbReference type="PROSITE" id="PS50820">
    <property type="entry name" value="LCCL"/>
    <property type="match status" value="1"/>
</dbReference>
<keyword evidence="3" id="KW-1015">Disulfide bond</keyword>
<dbReference type="SMART" id="SM00231">
    <property type="entry name" value="FA58C"/>
    <property type="match status" value="1"/>
</dbReference>
<dbReference type="GO" id="GO:0030246">
    <property type="term" value="F:carbohydrate binding"/>
    <property type="evidence" value="ECO:0007669"/>
    <property type="project" value="UniProtKB-KW"/>
</dbReference>
<dbReference type="Gene3D" id="2.60.120.260">
    <property type="entry name" value="Galactose-binding domain-like"/>
    <property type="match status" value="1"/>
</dbReference>
<feature type="signal peptide" evidence="5">
    <location>
        <begin position="1"/>
        <end position="20"/>
    </location>
</feature>
<dbReference type="InterPro" id="IPR016187">
    <property type="entry name" value="CTDL_fold"/>
</dbReference>
<protein>
    <recommendedName>
        <fullName evidence="12">Macrophage mannose receptor 1-like</fullName>
    </recommendedName>
</protein>
<dbReference type="FunFam" id="3.10.100.10:FF:000109">
    <property type="entry name" value="Uncharacterized protein"/>
    <property type="match status" value="1"/>
</dbReference>
<dbReference type="Pfam" id="PF02140">
    <property type="entry name" value="SUEL_Lectin"/>
    <property type="match status" value="1"/>
</dbReference>
<feature type="domain" description="C-type lectin" evidence="7">
    <location>
        <begin position="1862"/>
        <end position="1982"/>
    </location>
</feature>
<evidence type="ECO:0000259" key="8">
    <source>
        <dbReference type="PROSITE" id="PS50228"/>
    </source>
</evidence>
<feature type="domain" description="C-type lectin" evidence="7">
    <location>
        <begin position="29"/>
        <end position="143"/>
    </location>
</feature>
<dbReference type="InterPro" id="IPR008979">
    <property type="entry name" value="Galactose-bd-like_sf"/>
</dbReference>
<dbReference type="InterPro" id="IPR000922">
    <property type="entry name" value="Lectin_gal-bd_dom"/>
</dbReference>
<keyword evidence="4" id="KW-1133">Transmembrane helix</keyword>
<dbReference type="EMBL" id="JBHFQA010000004">
    <property type="protein sequence ID" value="KAL2099694.1"/>
    <property type="molecule type" value="Genomic_DNA"/>
</dbReference>
<feature type="domain" description="LCCL" evidence="9">
    <location>
        <begin position="902"/>
        <end position="959"/>
    </location>
</feature>
<dbReference type="InterPro" id="IPR018378">
    <property type="entry name" value="C-type_lectin_CS"/>
</dbReference>
<dbReference type="InterPro" id="IPR050111">
    <property type="entry name" value="C-type_lectin/snaclec_domain"/>
</dbReference>
<dbReference type="InterPro" id="IPR004043">
    <property type="entry name" value="LCCL"/>
</dbReference>
<dbReference type="PROSITE" id="PS50022">
    <property type="entry name" value="FA58C_3"/>
    <property type="match status" value="1"/>
</dbReference>
<feature type="domain" description="C-type lectin" evidence="7">
    <location>
        <begin position="1128"/>
        <end position="1245"/>
    </location>
</feature>
<keyword evidence="11" id="KW-1185">Reference proteome</keyword>
<dbReference type="PANTHER" id="PTHR22803">
    <property type="entry name" value="MANNOSE, PHOSPHOLIPASE, LECTIN RECEPTOR RELATED"/>
    <property type="match status" value="1"/>
</dbReference>
<evidence type="ECO:0000256" key="4">
    <source>
        <dbReference type="SAM" id="Phobius"/>
    </source>
</evidence>
<dbReference type="Pfam" id="PF00059">
    <property type="entry name" value="Lectin_C"/>
    <property type="match status" value="12"/>
</dbReference>
<feature type="domain" description="C-type lectin" evidence="7">
    <location>
        <begin position="553"/>
        <end position="670"/>
    </location>
</feature>
<dbReference type="InterPro" id="IPR016186">
    <property type="entry name" value="C-type_lectin-like/link_sf"/>
</dbReference>
<keyword evidence="4" id="KW-0812">Transmembrane</keyword>
<evidence type="ECO:0000256" key="5">
    <source>
        <dbReference type="SAM" id="SignalP"/>
    </source>
</evidence>
<dbReference type="SMART" id="SM00603">
    <property type="entry name" value="LCCL"/>
    <property type="match status" value="1"/>
</dbReference>
<dbReference type="CDD" id="cd22823">
    <property type="entry name" value="Gal_Rha_Lectin"/>
    <property type="match status" value="1"/>
</dbReference>
<dbReference type="SUPFAM" id="SSF49785">
    <property type="entry name" value="Galactose-binding domain-like"/>
    <property type="match status" value="1"/>
</dbReference>
<dbReference type="InterPro" id="IPR036609">
    <property type="entry name" value="LCCL_sf"/>
</dbReference>